<dbReference type="STRING" id="1555112.LIP_2702"/>
<dbReference type="InterPro" id="IPR036388">
    <property type="entry name" value="WH-like_DNA-bd_sf"/>
</dbReference>
<evidence type="ECO:0000313" key="5">
    <source>
        <dbReference type="EMBL" id="BAS28532.1"/>
    </source>
</evidence>
<dbReference type="InterPro" id="IPR011008">
    <property type="entry name" value="Dimeric_a/b-barrel"/>
</dbReference>
<protein>
    <submittedName>
        <fullName evidence="5">AsnC family transcriptional regulator</fullName>
    </submittedName>
</protein>
<dbReference type="PROSITE" id="PS50956">
    <property type="entry name" value="HTH_ASNC_2"/>
    <property type="match status" value="1"/>
</dbReference>
<dbReference type="Proteomes" id="UP000065807">
    <property type="component" value="Chromosome"/>
</dbReference>
<dbReference type="InterPro" id="IPR000485">
    <property type="entry name" value="AsnC-type_HTH_dom"/>
</dbReference>
<dbReference type="GO" id="GO:0005829">
    <property type="term" value="C:cytosol"/>
    <property type="evidence" value="ECO:0007669"/>
    <property type="project" value="TreeGrafter"/>
</dbReference>
<dbReference type="RefSeq" id="WP_068139023.1">
    <property type="nucleotide sequence ID" value="NZ_AP014924.1"/>
</dbReference>
<feature type="domain" description="HTH asnC-type" evidence="4">
    <location>
        <begin position="6"/>
        <end position="66"/>
    </location>
</feature>
<keyword evidence="3" id="KW-0804">Transcription</keyword>
<dbReference type="EMBL" id="AP014924">
    <property type="protein sequence ID" value="BAS28532.1"/>
    <property type="molecule type" value="Genomic_DNA"/>
</dbReference>
<dbReference type="SUPFAM" id="SSF54909">
    <property type="entry name" value="Dimeric alpha+beta barrel"/>
    <property type="match status" value="1"/>
</dbReference>
<dbReference type="Gene3D" id="3.30.70.920">
    <property type="match status" value="1"/>
</dbReference>
<dbReference type="SMART" id="SM00344">
    <property type="entry name" value="HTH_ASNC"/>
    <property type="match status" value="1"/>
</dbReference>
<dbReference type="Pfam" id="PF13404">
    <property type="entry name" value="HTH_AsnC-type"/>
    <property type="match status" value="1"/>
</dbReference>
<reference evidence="6" key="1">
    <citation type="submission" date="2015-07" db="EMBL/GenBank/DDBJ databases">
        <title>Complete genome sequence and phylogenetic analysis of Limnochorda pilosa.</title>
        <authorList>
            <person name="Watanabe M."/>
            <person name="Kojima H."/>
            <person name="Fukui M."/>
        </authorList>
    </citation>
    <scope>NUCLEOTIDE SEQUENCE [LARGE SCALE GENOMIC DNA]</scope>
    <source>
        <strain evidence="6">HC45</strain>
    </source>
</reference>
<dbReference type="KEGG" id="lpil:LIP_2702"/>
<evidence type="ECO:0000256" key="1">
    <source>
        <dbReference type="ARBA" id="ARBA00023015"/>
    </source>
</evidence>
<dbReference type="Pfam" id="PF01037">
    <property type="entry name" value="AsnC_trans_reg"/>
    <property type="match status" value="1"/>
</dbReference>
<evidence type="ECO:0000259" key="4">
    <source>
        <dbReference type="PROSITE" id="PS50956"/>
    </source>
</evidence>
<dbReference type="Gene3D" id="1.10.10.10">
    <property type="entry name" value="Winged helix-like DNA-binding domain superfamily/Winged helix DNA-binding domain"/>
    <property type="match status" value="1"/>
</dbReference>
<dbReference type="PANTHER" id="PTHR30154">
    <property type="entry name" value="LEUCINE-RESPONSIVE REGULATORY PROTEIN"/>
    <property type="match status" value="1"/>
</dbReference>
<dbReference type="SUPFAM" id="SSF46785">
    <property type="entry name" value="Winged helix' DNA-binding domain"/>
    <property type="match status" value="1"/>
</dbReference>
<keyword evidence="1" id="KW-0805">Transcription regulation</keyword>
<proteinExistence type="predicted"/>
<dbReference type="AlphaFoldDB" id="A0A0K2SNE8"/>
<dbReference type="GO" id="GO:0043565">
    <property type="term" value="F:sequence-specific DNA binding"/>
    <property type="evidence" value="ECO:0007669"/>
    <property type="project" value="InterPro"/>
</dbReference>
<accession>A0A0K2SNE8</accession>
<dbReference type="OrthoDB" id="529868at2"/>
<evidence type="ECO:0000313" key="6">
    <source>
        <dbReference type="Proteomes" id="UP000065807"/>
    </source>
</evidence>
<keyword evidence="6" id="KW-1185">Reference proteome</keyword>
<dbReference type="PANTHER" id="PTHR30154:SF34">
    <property type="entry name" value="TRANSCRIPTIONAL REGULATOR AZLB"/>
    <property type="match status" value="1"/>
</dbReference>
<evidence type="ECO:0000256" key="3">
    <source>
        <dbReference type="ARBA" id="ARBA00023163"/>
    </source>
</evidence>
<keyword evidence="2" id="KW-0238">DNA-binding</keyword>
<reference evidence="6" key="2">
    <citation type="journal article" date="2016" name="Int. J. Syst. Evol. Microbiol.">
        <title>Complete genome sequence and cell structure of Limnochorda pilosa, a Gram-negative spore-former within the phylum Firmicutes.</title>
        <authorList>
            <person name="Watanabe M."/>
            <person name="Kojima H."/>
            <person name="Fukui M."/>
        </authorList>
    </citation>
    <scope>NUCLEOTIDE SEQUENCE [LARGE SCALE GENOMIC DNA]</scope>
    <source>
        <strain evidence="6">HC45</strain>
    </source>
</reference>
<dbReference type="GO" id="GO:0043200">
    <property type="term" value="P:response to amino acid"/>
    <property type="evidence" value="ECO:0007669"/>
    <property type="project" value="TreeGrafter"/>
</dbReference>
<dbReference type="InterPro" id="IPR036390">
    <property type="entry name" value="WH_DNA-bd_sf"/>
</dbReference>
<dbReference type="InterPro" id="IPR019888">
    <property type="entry name" value="Tscrpt_reg_AsnC-like"/>
</dbReference>
<name>A0A0K2SNE8_LIMPI</name>
<evidence type="ECO:0000256" key="2">
    <source>
        <dbReference type="ARBA" id="ARBA00023125"/>
    </source>
</evidence>
<sequence length="168" mass="18801">MTDGEFDALDRAILLELQRDGRAPFTGIAARLQVAEGTVRKRVSRLVERGVLRLVGIIDPARVGRTIQAIVGIRIGDGHLEQVVDHLRSLPQVRYLGVSAGAYDLIVEVVVASNDELYHFLTDQLRRVPGVAASDTSMILKVFKDRFEWRPYEDEQPVWGEAGELKRP</sequence>
<dbReference type="PRINTS" id="PR00033">
    <property type="entry name" value="HTHASNC"/>
</dbReference>
<gene>
    <name evidence="5" type="ORF">LIP_2702</name>
</gene>
<dbReference type="InterPro" id="IPR019887">
    <property type="entry name" value="Tscrpt_reg_AsnC/Lrp_C"/>
</dbReference>
<organism evidence="5 6">
    <name type="scientific">Limnochorda pilosa</name>
    <dbReference type="NCBI Taxonomy" id="1555112"/>
    <lineage>
        <taxon>Bacteria</taxon>
        <taxon>Bacillati</taxon>
        <taxon>Bacillota</taxon>
        <taxon>Limnochordia</taxon>
        <taxon>Limnochordales</taxon>
        <taxon>Limnochordaceae</taxon>
        <taxon>Limnochorda</taxon>
    </lineage>
</organism>